<dbReference type="Gene3D" id="3.30.230.120">
    <property type="match status" value="1"/>
</dbReference>
<keyword evidence="2" id="KW-0067">ATP-binding</keyword>
<dbReference type="EMBL" id="UINC01000585">
    <property type="protein sequence ID" value="SUZ57873.1"/>
    <property type="molecule type" value="Genomic_DNA"/>
</dbReference>
<dbReference type="InterPro" id="IPR006204">
    <property type="entry name" value="GHMP_kinase_N_dom"/>
</dbReference>
<evidence type="ECO:0000256" key="1">
    <source>
        <dbReference type="ARBA" id="ARBA00022741"/>
    </source>
</evidence>
<protein>
    <recommendedName>
        <fullName evidence="6">GHMP kinase N-terminal domain-containing protein</fullName>
    </recommendedName>
</protein>
<sequence>MKPAFATALPRVSLIGNPSDIYGGCGLGFPIWNWQAKVFLDPSISSAEEMPLLQAARLVFSQLHFIKEEFGLRFISDIPLQAGLGGSSALVMAALRAMGKAHGFQWTWRSLADATLTVEQEHLGIIAGPMDRWIQAQEEFLWMDFSGNKTEVLPINTLPSLRVLISSKPGRPSGSVHAPIMERWSRGDPQIKRVMDAYRPLVEQGRVALLAGDISTLAECMDRNFELRASLFSIHEEDQAMINLCRRHGSAAKLCGSGGAVLALMKCKEEWSALEVEAKGAGITVVEPQLFKEVS</sequence>
<organism evidence="5">
    <name type="scientific">marine metagenome</name>
    <dbReference type="NCBI Taxonomy" id="408172"/>
    <lineage>
        <taxon>unclassified sequences</taxon>
        <taxon>metagenomes</taxon>
        <taxon>ecological metagenomes</taxon>
    </lineage>
</organism>
<accession>A0A381NWL6</accession>
<dbReference type="SUPFAM" id="SSF54211">
    <property type="entry name" value="Ribosomal protein S5 domain 2-like"/>
    <property type="match status" value="1"/>
</dbReference>
<dbReference type="InterPro" id="IPR013750">
    <property type="entry name" value="GHMP_kinase_C_dom"/>
</dbReference>
<dbReference type="InterPro" id="IPR036554">
    <property type="entry name" value="GHMP_kinase_C_sf"/>
</dbReference>
<evidence type="ECO:0000259" key="4">
    <source>
        <dbReference type="Pfam" id="PF08544"/>
    </source>
</evidence>
<evidence type="ECO:0008006" key="6">
    <source>
        <dbReference type="Google" id="ProtNLM"/>
    </source>
</evidence>
<dbReference type="InterPro" id="IPR020568">
    <property type="entry name" value="Ribosomal_Su5_D2-typ_SF"/>
</dbReference>
<gene>
    <name evidence="5" type="ORF">METZ01_LOCUS10727</name>
</gene>
<dbReference type="PRINTS" id="PR00959">
    <property type="entry name" value="MEVGALKINASE"/>
</dbReference>
<evidence type="ECO:0000313" key="5">
    <source>
        <dbReference type="EMBL" id="SUZ57873.1"/>
    </source>
</evidence>
<dbReference type="Pfam" id="PF08544">
    <property type="entry name" value="GHMP_kinases_C"/>
    <property type="match status" value="1"/>
</dbReference>
<evidence type="ECO:0000259" key="3">
    <source>
        <dbReference type="Pfam" id="PF00288"/>
    </source>
</evidence>
<dbReference type="GO" id="GO:0005524">
    <property type="term" value="F:ATP binding"/>
    <property type="evidence" value="ECO:0007669"/>
    <property type="project" value="UniProtKB-KW"/>
</dbReference>
<proteinExistence type="predicted"/>
<dbReference type="AlphaFoldDB" id="A0A381NWL6"/>
<dbReference type="PANTHER" id="PTHR38710:SF1">
    <property type="entry name" value="WITH PUTATIVE URIDYL PYROPHOSPHORYLASE-RELATED"/>
    <property type="match status" value="1"/>
</dbReference>
<feature type="domain" description="GHMP kinase C-terminal" evidence="4">
    <location>
        <begin position="207"/>
        <end position="266"/>
    </location>
</feature>
<name>A0A381NWL6_9ZZZZ</name>
<dbReference type="SUPFAM" id="SSF55060">
    <property type="entry name" value="GHMP Kinase, C-terminal domain"/>
    <property type="match status" value="1"/>
</dbReference>
<reference evidence="5" key="1">
    <citation type="submission" date="2018-05" db="EMBL/GenBank/DDBJ databases">
        <authorList>
            <person name="Lanie J.A."/>
            <person name="Ng W.-L."/>
            <person name="Kazmierczak K.M."/>
            <person name="Andrzejewski T.M."/>
            <person name="Davidsen T.M."/>
            <person name="Wayne K.J."/>
            <person name="Tettelin H."/>
            <person name="Glass J.I."/>
            <person name="Rusch D."/>
            <person name="Podicherti R."/>
            <person name="Tsui H.-C.T."/>
            <person name="Winkler M.E."/>
        </authorList>
    </citation>
    <scope>NUCLEOTIDE SEQUENCE</scope>
</reference>
<evidence type="ECO:0000256" key="2">
    <source>
        <dbReference type="ARBA" id="ARBA00022840"/>
    </source>
</evidence>
<dbReference type="Pfam" id="PF00288">
    <property type="entry name" value="GHMP_kinases_N"/>
    <property type="match status" value="1"/>
</dbReference>
<keyword evidence="1" id="KW-0547">Nucleotide-binding</keyword>
<dbReference type="PANTHER" id="PTHR38710">
    <property type="entry name" value="WITH PUTATIVE URIDYL PYROPHOSPHORYLASE-RELATED"/>
    <property type="match status" value="1"/>
</dbReference>
<dbReference type="InterPro" id="IPR053034">
    <property type="entry name" value="Glucuronokinase-like"/>
</dbReference>
<feature type="domain" description="GHMP kinase N-terminal" evidence="3">
    <location>
        <begin position="54"/>
        <end position="131"/>
    </location>
</feature>